<dbReference type="Gene3D" id="3.90.120.10">
    <property type="entry name" value="DNA Methylase, subunit A, domain 2"/>
    <property type="match status" value="1"/>
</dbReference>
<evidence type="ECO:0000256" key="3">
    <source>
        <dbReference type="ARBA" id="ARBA00022691"/>
    </source>
</evidence>
<dbReference type="Gene3D" id="3.40.50.150">
    <property type="entry name" value="Vaccinia Virus protein VP39"/>
    <property type="match status" value="1"/>
</dbReference>
<dbReference type="SUPFAM" id="SSF53335">
    <property type="entry name" value="S-adenosyl-L-methionine-dependent methyltransferases"/>
    <property type="match status" value="1"/>
</dbReference>
<feature type="active site" evidence="7">
    <location>
        <position position="388"/>
    </location>
</feature>
<proteinExistence type="inferred from homology"/>
<evidence type="ECO:0000313" key="10">
    <source>
        <dbReference type="Proteomes" id="UP000615446"/>
    </source>
</evidence>
<evidence type="ECO:0000256" key="2">
    <source>
        <dbReference type="ARBA" id="ARBA00022679"/>
    </source>
</evidence>
<gene>
    <name evidence="9" type="ORF">RCL2_002322900</name>
</gene>
<dbReference type="InterPro" id="IPR029063">
    <property type="entry name" value="SAM-dependent_MTases_sf"/>
</dbReference>
<dbReference type="InterPro" id="IPR001525">
    <property type="entry name" value="C5_MeTfrase"/>
</dbReference>
<name>A0A8H3QYF0_9GLOM</name>
<dbReference type="PROSITE" id="PS51679">
    <property type="entry name" value="SAM_MT_C5"/>
    <property type="match status" value="1"/>
</dbReference>
<evidence type="ECO:0000256" key="6">
    <source>
        <dbReference type="ARBA" id="ARBA00042810"/>
    </source>
</evidence>
<dbReference type="GO" id="GO:0008168">
    <property type="term" value="F:methyltransferase activity"/>
    <property type="evidence" value="ECO:0007669"/>
    <property type="project" value="UniProtKB-KW"/>
</dbReference>
<evidence type="ECO:0000256" key="4">
    <source>
        <dbReference type="ARBA" id="ARBA00039081"/>
    </source>
</evidence>
<feature type="region of interest" description="Disordered" evidence="8">
    <location>
        <begin position="196"/>
        <end position="219"/>
    </location>
</feature>
<sequence>MSQATVIEHISLKDLSPHVISYLSSYPPSERCRIIKKLLAYAVSKLEQKSESLQEQNKHYQPSVLWDHEEYKGIKKKNKSSKMPIEDQFPKRMVDEMTQTSDAYVRIPEKMPKGTRGYKKLFAEPPRLKLLGHKKLIGSEFEKATVISVSSSTEPSSSDTLSSENEDNAMNMHKKDPFFVASTKKSAMNFLKKQQQTKKLLRSPSTPQTPTQICVSKPDKHQSTHLLKHKRTVKVASKNPLKGKDKATTCSTPKVKYRTTVEIADEFLESTFMAYLEPPPKEGDDLERNNDLEEIIYKARQKYNKFCYKLKPKFYSGIGGMHYAFQLSNNSGEFLAAFDVNTTANSVYKHNLEKDKRKSIVQQRSIESLPLSYYDSFNANIWLMSPPCQPYTRMGLHQGFEESDTRNTLVTQLKNCNYNFQEFFITPLQLGIPNSRLRYYLLAKKQPLDFRESDSKILHYIPCSRYNQRSNDIINILNNEDSDSLLSNINIRPISDFLQDDVNYEKYSIPNKTLIKYGKLFDIVKPSSHRSCCFTKGYHHYVEATGSILQLDECLDSDQIFDNKKIDSPISEKTINSILKLRYFTEREVASIMGFPTDFSFPDELNLKQRYRVLGNSLNVRVVAELIKYLLLD</sequence>
<dbReference type="PANTHER" id="PTHR46098:SF1">
    <property type="entry name" value="TRNA (CYTOSINE(38)-C(5))-METHYLTRANSFERASE"/>
    <property type="match status" value="1"/>
</dbReference>
<keyword evidence="2 7" id="KW-0808">Transferase</keyword>
<evidence type="ECO:0000313" key="9">
    <source>
        <dbReference type="EMBL" id="GES96606.1"/>
    </source>
</evidence>
<dbReference type="Pfam" id="PF00145">
    <property type="entry name" value="DNA_methylase"/>
    <property type="match status" value="1"/>
</dbReference>
<organism evidence="9 10">
    <name type="scientific">Rhizophagus clarus</name>
    <dbReference type="NCBI Taxonomy" id="94130"/>
    <lineage>
        <taxon>Eukaryota</taxon>
        <taxon>Fungi</taxon>
        <taxon>Fungi incertae sedis</taxon>
        <taxon>Mucoromycota</taxon>
        <taxon>Glomeromycotina</taxon>
        <taxon>Glomeromycetes</taxon>
        <taxon>Glomerales</taxon>
        <taxon>Glomeraceae</taxon>
        <taxon>Rhizophagus</taxon>
    </lineage>
</organism>
<evidence type="ECO:0000256" key="7">
    <source>
        <dbReference type="PROSITE-ProRule" id="PRU01016"/>
    </source>
</evidence>
<reference evidence="9" key="1">
    <citation type="submission" date="2019-10" db="EMBL/GenBank/DDBJ databases">
        <title>Conservation and host-specific expression of non-tandemly repeated heterogenous ribosome RNA gene in arbuscular mycorrhizal fungi.</title>
        <authorList>
            <person name="Maeda T."/>
            <person name="Kobayashi Y."/>
            <person name="Nakagawa T."/>
            <person name="Ezawa T."/>
            <person name="Yamaguchi K."/>
            <person name="Bino T."/>
            <person name="Nishimoto Y."/>
            <person name="Shigenobu S."/>
            <person name="Kawaguchi M."/>
        </authorList>
    </citation>
    <scope>NUCLEOTIDE SEQUENCE</scope>
    <source>
        <strain evidence="9">HR1</strain>
    </source>
</reference>
<evidence type="ECO:0000256" key="1">
    <source>
        <dbReference type="ARBA" id="ARBA00022603"/>
    </source>
</evidence>
<dbReference type="EC" id="2.1.1.204" evidence="4"/>
<dbReference type="PANTHER" id="PTHR46098">
    <property type="entry name" value="TRNA (CYTOSINE(38)-C(5))-METHYLTRANSFERASE"/>
    <property type="match status" value="1"/>
</dbReference>
<evidence type="ECO:0000256" key="5">
    <source>
        <dbReference type="ARBA" id="ARBA00039681"/>
    </source>
</evidence>
<comment type="caution">
    <text evidence="9">The sequence shown here is derived from an EMBL/GenBank/DDBJ whole genome shotgun (WGS) entry which is preliminary data.</text>
</comment>
<evidence type="ECO:0000256" key="8">
    <source>
        <dbReference type="SAM" id="MobiDB-lite"/>
    </source>
</evidence>
<dbReference type="PROSITE" id="PS00095">
    <property type="entry name" value="C5_MTASE_2"/>
    <property type="match status" value="1"/>
</dbReference>
<dbReference type="EMBL" id="BLAL01000252">
    <property type="protein sequence ID" value="GES96606.1"/>
    <property type="molecule type" value="Genomic_DNA"/>
</dbReference>
<keyword evidence="3 7" id="KW-0949">S-adenosyl-L-methionine</keyword>
<dbReference type="InterPro" id="IPR031303">
    <property type="entry name" value="C5_meth_CS"/>
</dbReference>
<dbReference type="Proteomes" id="UP000615446">
    <property type="component" value="Unassembled WGS sequence"/>
</dbReference>
<feature type="compositionally biased region" description="Low complexity" evidence="8">
    <location>
        <begin position="150"/>
        <end position="163"/>
    </location>
</feature>
<keyword evidence="1 7" id="KW-0489">Methyltransferase</keyword>
<feature type="region of interest" description="Disordered" evidence="8">
    <location>
        <begin position="150"/>
        <end position="169"/>
    </location>
</feature>
<dbReference type="GO" id="GO:0032259">
    <property type="term" value="P:methylation"/>
    <property type="evidence" value="ECO:0007669"/>
    <property type="project" value="UniProtKB-KW"/>
</dbReference>
<comment type="similarity">
    <text evidence="7">Belongs to the class I-like SAM-binding methyltransferase superfamily. C5-methyltransferase family.</text>
</comment>
<dbReference type="AlphaFoldDB" id="A0A8H3QYF0"/>
<dbReference type="InterPro" id="IPR050750">
    <property type="entry name" value="C5-MTase"/>
</dbReference>
<protein>
    <recommendedName>
        <fullName evidence="5">tRNA (cytosine(38)-C(5))-methyltransferase</fullName>
        <ecNumber evidence="4">2.1.1.204</ecNumber>
    </recommendedName>
    <alternativeName>
        <fullName evidence="6">DNA (cytosine-5)-methyltransferase-like protein 2</fullName>
    </alternativeName>
</protein>
<dbReference type="OrthoDB" id="414133at2759"/>
<dbReference type="GO" id="GO:0005634">
    <property type="term" value="C:nucleus"/>
    <property type="evidence" value="ECO:0007669"/>
    <property type="project" value="TreeGrafter"/>
</dbReference>
<feature type="compositionally biased region" description="Polar residues" evidence="8">
    <location>
        <begin position="203"/>
        <end position="214"/>
    </location>
</feature>
<accession>A0A8H3QYF0</accession>